<evidence type="ECO:0000256" key="2">
    <source>
        <dbReference type="SAM" id="Phobius"/>
    </source>
</evidence>
<keyword evidence="2" id="KW-0472">Membrane</keyword>
<dbReference type="PANTHER" id="PTHR22911">
    <property type="entry name" value="ACYL-MALONYL CONDENSING ENZYME-RELATED"/>
    <property type="match status" value="1"/>
</dbReference>
<gene>
    <name evidence="4" type="ORF">CHK_0331</name>
</gene>
<dbReference type="Pfam" id="PF00892">
    <property type="entry name" value="EamA"/>
    <property type="match status" value="1"/>
</dbReference>
<keyword evidence="2" id="KW-0812">Transmembrane</keyword>
<organism evidence="4 5">
    <name type="scientific">Christensenella hongkongensis</name>
    <dbReference type="NCBI Taxonomy" id="270498"/>
    <lineage>
        <taxon>Bacteria</taxon>
        <taxon>Bacillati</taxon>
        <taxon>Bacillota</taxon>
        <taxon>Clostridia</taxon>
        <taxon>Christensenellales</taxon>
        <taxon>Christensenellaceae</taxon>
        <taxon>Christensenella</taxon>
    </lineage>
</organism>
<feature type="domain" description="EamA" evidence="3">
    <location>
        <begin position="10"/>
        <end position="145"/>
    </location>
</feature>
<dbReference type="Proteomes" id="UP000034076">
    <property type="component" value="Unassembled WGS sequence"/>
</dbReference>
<dbReference type="PATRIC" id="fig|270498.16.peg.2940"/>
<keyword evidence="5" id="KW-1185">Reference proteome</keyword>
<feature type="transmembrane region" description="Helical" evidence="2">
    <location>
        <begin position="39"/>
        <end position="61"/>
    </location>
</feature>
<accession>A0A0M2NJ74</accession>
<dbReference type="PANTHER" id="PTHR22911:SF137">
    <property type="entry name" value="SOLUTE CARRIER FAMILY 35 MEMBER G2-RELATED"/>
    <property type="match status" value="1"/>
</dbReference>
<dbReference type="Gene3D" id="1.10.3730.20">
    <property type="match status" value="1"/>
</dbReference>
<protein>
    <recommendedName>
        <fullName evidence="3">EamA domain-containing protein</fullName>
    </recommendedName>
</protein>
<dbReference type="InterPro" id="IPR037185">
    <property type="entry name" value="EmrE-like"/>
</dbReference>
<dbReference type="STRING" id="270498.CHK_0331"/>
<evidence type="ECO:0000313" key="4">
    <source>
        <dbReference type="EMBL" id="KKI52223.1"/>
    </source>
</evidence>
<comment type="similarity">
    <text evidence="1">Belongs to the EamA transporter family.</text>
</comment>
<comment type="caution">
    <text evidence="4">The sequence shown here is derived from an EMBL/GenBank/DDBJ whole genome shotgun (WGS) entry which is preliminary data.</text>
</comment>
<dbReference type="GO" id="GO:0016020">
    <property type="term" value="C:membrane"/>
    <property type="evidence" value="ECO:0007669"/>
    <property type="project" value="InterPro"/>
</dbReference>
<evidence type="ECO:0000256" key="1">
    <source>
        <dbReference type="ARBA" id="ARBA00007362"/>
    </source>
</evidence>
<reference evidence="4 5" key="1">
    <citation type="submission" date="2015-04" db="EMBL/GenBank/DDBJ databases">
        <title>Draft genome sequence of bacteremic isolate Catabacter hongkongensis type strain HKU16T.</title>
        <authorList>
            <person name="Lau S.K."/>
            <person name="Teng J.L."/>
            <person name="Huang Y."/>
            <person name="Curreem S.O."/>
            <person name="Tsui S.K."/>
            <person name="Woo P.C."/>
        </authorList>
    </citation>
    <scope>NUCLEOTIDE SEQUENCE [LARGE SCALE GENOMIC DNA]</scope>
    <source>
        <strain evidence="4 5">HKU16</strain>
    </source>
</reference>
<dbReference type="EMBL" id="LAYJ01000033">
    <property type="protein sequence ID" value="KKI52223.1"/>
    <property type="molecule type" value="Genomic_DNA"/>
</dbReference>
<proteinExistence type="inferred from homology"/>
<dbReference type="InterPro" id="IPR000620">
    <property type="entry name" value="EamA_dom"/>
</dbReference>
<evidence type="ECO:0000313" key="5">
    <source>
        <dbReference type="Proteomes" id="UP000034076"/>
    </source>
</evidence>
<dbReference type="AlphaFoldDB" id="A0A0M2NJ74"/>
<sequence length="146" mass="15665">MNTLRGGKKMWVIFALLSAVFAAATAILAKIGIQDMNSNLATAIRTVVVLIMAWGIVFMTGTQFEIPNITAKSWIFLILSGIATGLSWLFYFKALQLGDASKVVPVDKFSVVISMVLAFIILKEAVTAKTIAGGILITLGTLVMIL</sequence>
<dbReference type="SUPFAM" id="SSF103481">
    <property type="entry name" value="Multidrug resistance efflux transporter EmrE"/>
    <property type="match status" value="1"/>
</dbReference>
<keyword evidence="2" id="KW-1133">Transmembrane helix</keyword>
<feature type="transmembrane region" description="Helical" evidence="2">
    <location>
        <begin position="112"/>
        <end position="145"/>
    </location>
</feature>
<name>A0A0M2NJ74_9FIRM</name>
<evidence type="ECO:0000259" key="3">
    <source>
        <dbReference type="Pfam" id="PF00892"/>
    </source>
</evidence>
<feature type="transmembrane region" description="Helical" evidence="2">
    <location>
        <begin position="73"/>
        <end position="92"/>
    </location>
</feature>